<evidence type="ECO:0000256" key="2">
    <source>
        <dbReference type="ARBA" id="ARBA00008749"/>
    </source>
</evidence>
<evidence type="ECO:0000313" key="14">
    <source>
        <dbReference type="EMBL" id="WOO41287.1"/>
    </source>
</evidence>
<evidence type="ECO:0000256" key="3">
    <source>
        <dbReference type="ARBA" id="ARBA00022516"/>
    </source>
</evidence>
<keyword evidence="10 12" id="KW-0472">Membrane</keyword>
<feature type="transmembrane region" description="Helical" evidence="12">
    <location>
        <begin position="156"/>
        <end position="177"/>
    </location>
</feature>
<organism evidence="14 15">
    <name type="scientific">Rubellicoccus peritrichatus</name>
    <dbReference type="NCBI Taxonomy" id="3080537"/>
    <lineage>
        <taxon>Bacteria</taxon>
        <taxon>Pseudomonadati</taxon>
        <taxon>Verrucomicrobiota</taxon>
        <taxon>Opitutia</taxon>
        <taxon>Puniceicoccales</taxon>
        <taxon>Cerasicoccaceae</taxon>
        <taxon>Rubellicoccus</taxon>
    </lineage>
</organism>
<dbReference type="EC" id="1.14.19.-" evidence="14"/>
<evidence type="ECO:0000256" key="12">
    <source>
        <dbReference type="SAM" id="Phobius"/>
    </source>
</evidence>
<feature type="transmembrane region" description="Helical" evidence="12">
    <location>
        <begin position="12"/>
        <end position="35"/>
    </location>
</feature>
<keyword evidence="11" id="KW-0275">Fatty acid biosynthesis</keyword>
<keyword evidence="5" id="KW-0276">Fatty acid metabolism</keyword>
<dbReference type="Proteomes" id="UP001304300">
    <property type="component" value="Chromosome"/>
</dbReference>
<dbReference type="GO" id="GO:0016020">
    <property type="term" value="C:membrane"/>
    <property type="evidence" value="ECO:0007669"/>
    <property type="project" value="UniProtKB-SubCell"/>
</dbReference>
<dbReference type="AlphaFoldDB" id="A0AAQ3LBI2"/>
<keyword evidence="3" id="KW-0444">Lipid biosynthesis</keyword>
<feature type="transmembrane region" description="Helical" evidence="12">
    <location>
        <begin position="41"/>
        <end position="65"/>
    </location>
</feature>
<feature type="transmembrane region" description="Helical" evidence="12">
    <location>
        <begin position="77"/>
        <end position="94"/>
    </location>
</feature>
<dbReference type="RefSeq" id="WP_317833726.1">
    <property type="nucleotide sequence ID" value="NZ_CP136920.1"/>
</dbReference>
<keyword evidence="7 14" id="KW-0560">Oxidoreductase</keyword>
<feature type="domain" description="Fatty acid desaturase" evidence="13">
    <location>
        <begin position="40"/>
        <end position="246"/>
    </location>
</feature>
<evidence type="ECO:0000256" key="6">
    <source>
        <dbReference type="ARBA" id="ARBA00022989"/>
    </source>
</evidence>
<name>A0AAQ3LBI2_9BACT</name>
<dbReference type="PANTHER" id="PTHR11351">
    <property type="entry name" value="ACYL-COA DESATURASE"/>
    <property type="match status" value="1"/>
</dbReference>
<evidence type="ECO:0000256" key="10">
    <source>
        <dbReference type="ARBA" id="ARBA00023136"/>
    </source>
</evidence>
<comment type="similarity">
    <text evidence="2">Belongs to the fatty acid desaturase type 2 family.</text>
</comment>
<dbReference type="KEGG" id="puo:RZN69_21925"/>
<feature type="transmembrane region" description="Helical" evidence="12">
    <location>
        <begin position="183"/>
        <end position="205"/>
    </location>
</feature>
<keyword evidence="9" id="KW-0443">Lipid metabolism</keyword>
<dbReference type="GO" id="GO:0006633">
    <property type="term" value="P:fatty acid biosynthetic process"/>
    <property type="evidence" value="ECO:0007669"/>
    <property type="project" value="UniProtKB-KW"/>
</dbReference>
<reference evidence="14 15" key="1">
    <citation type="submission" date="2023-10" db="EMBL/GenBank/DDBJ databases">
        <title>Rubellicoccus peritrichatus gen. nov., sp. nov., isolated from an algae of coral reef tank.</title>
        <authorList>
            <person name="Luo J."/>
        </authorList>
    </citation>
    <scope>NUCLEOTIDE SEQUENCE [LARGE SCALE GENOMIC DNA]</scope>
    <source>
        <strain evidence="14 15">CR14</strain>
    </source>
</reference>
<keyword evidence="8" id="KW-0408">Iron</keyword>
<keyword evidence="15" id="KW-1185">Reference proteome</keyword>
<evidence type="ECO:0000256" key="1">
    <source>
        <dbReference type="ARBA" id="ARBA00004141"/>
    </source>
</evidence>
<evidence type="ECO:0000256" key="7">
    <source>
        <dbReference type="ARBA" id="ARBA00023002"/>
    </source>
</evidence>
<proteinExistence type="inferred from homology"/>
<dbReference type="PRINTS" id="PR00075">
    <property type="entry name" value="FACDDSATRASE"/>
</dbReference>
<evidence type="ECO:0000256" key="9">
    <source>
        <dbReference type="ARBA" id="ARBA00023098"/>
    </source>
</evidence>
<dbReference type="InterPro" id="IPR005804">
    <property type="entry name" value="FA_desaturase_dom"/>
</dbReference>
<dbReference type="EMBL" id="CP136920">
    <property type="protein sequence ID" value="WOO41287.1"/>
    <property type="molecule type" value="Genomic_DNA"/>
</dbReference>
<dbReference type="PANTHER" id="PTHR11351:SF31">
    <property type="entry name" value="DESATURASE 1, ISOFORM A-RELATED"/>
    <property type="match status" value="1"/>
</dbReference>
<gene>
    <name evidence="14" type="ORF">RZN69_21925</name>
</gene>
<dbReference type="CDD" id="cd03505">
    <property type="entry name" value="Delta9-FADS-like"/>
    <property type="match status" value="1"/>
</dbReference>
<keyword evidence="4 12" id="KW-0812">Transmembrane</keyword>
<protein>
    <submittedName>
        <fullName evidence="14">Fatty acid desaturase</fullName>
        <ecNumber evidence="14">1.14.19.-</ecNumber>
    </submittedName>
</protein>
<keyword evidence="6 12" id="KW-1133">Transmembrane helix</keyword>
<dbReference type="InterPro" id="IPR015876">
    <property type="entry name" value="Acyl-CoA_DS"/>
</dbReference>
<evidence type="ECO:0000256" key="11">
    <source>
        <dbReference type="ARBA" id="ARBA00023160"/>
    </source>
</evidence>
<evidence type="ECO:0000259" key="13">
    <source>
        <dbReference type="Pfam" id="PF00487"/>
    </source>
</evidence>
<evidence type="ECO:0000313" key="15">
    <source>
        <dbReference type="Proteomes" id="UP001304300"/>
    </source>
</evidence>
<comment type="subcellular location">
    <subcellularLocation>
        <location evidence="1">Membrane</location>
        <topology evidence="1">Multi-pass membrane protein</topology>
    </subcellularLocation>
</comment>
<evidence type="ECO:0000256" key="4">
    <source>
        <dbReference type="ARBA" id="ARBA00022692"/>
    </source>
</evidence>
<dbReference type="GO" id="GO:0016717">
    <property type="term" value="F:oxidoreductase activity, acting on paired donors, with oxidation of a pair of donors resulting in the reduction of molecular oxygen to two molecules of water"/>
    <property type="evidence" value="ECO:0007669"/>
    <property type="project" value="InterPro"/>
</dbReference>
<evidence type="ECO:0000256" key="8">
    <source>
        <dbReference type="ARBA" id="ARBA00023004"/>
    </source>
</evidence>
<evidence type="ECO:0000256" key="5">
    <source>
        <dbReference type="ARBA" id="ARBA00022832"/>
    </source>
</evidence>
<accession>A0AAQ3LBI2</accession>
<dbReference type="Pfam" id="PF00487">
    <property type="entry name" value="FA_desaturase"/>
    <property type="match status" value="1"/>
</dbReference>
<sequence length="380" mass="43942">MFKNIPFERVQWITSSFLIGTLALAVTAVPLYLILVSTGTWFLWALFFFYTAATGLSITLGYHRLFSHLAFKAKRPVKWFVILFGAAAWENSVITWSSEHRRHHKHVDHDDDPYNINLGFWWAHMGWLMFKLKPEAPIDNVKDLEKDPALVWQHKYIHFIAAFMGFVLPTLICGLYYGSWMGALGGFLIVGVLRTVIVQHATFFINSACHYIGSQPYSSTHSARDSWLMAIFTFGEGYHNYHHEFQHDYRNGVKPWQIDPTKWTIWLLSKVGMTSDLRRVSEAKILLAEIQQARSRIQQGLDYCGGDQFTEAARLKLQASIDALHHAQEELAARYDHLQTVVKDRVEFSKGRVAVWRRELREAMTHLDEILEFDLVPRAV</sequence>